<evidence type="ECO:0000313" key="2">
    <source>
        <dbReference type="Proteomes" id="UP000504610"/>
    </source>
</evidence>
<dbReference type="PANTHER" id="PTHR14428:SF5">
    <property type="entry name" value="NUCLEOLAR COMPLEX PROTEIN 3 HOMOLOG"/>
    <property type="match status" value="1"/>
</dbReference>
<evidence type="ECO:0000256" key="1">
    <source>
        <dbReference type="SAM" id="MobiDB-lite"/>
    </source>
</evidence>
<evidence type="ECO:0000313" key="3">
    <source>
        <dbReference type="RefSeq" id="XP_056846743.1"/>
    </source>
</evidence>
<keyword evidence="2" id="KW-1185">Reference proteome</keyword>
<dbReference type="PANTHER" id="PTHR14428">
    <property type="entry name" value="NUCLEOLAR COMPLEX PROTEIN 3"/>
    <property type="match status" value="1"/>
</dbReference>
<accession>A0A9W3C5J1</accession>
<reference evidence="2" key="1">
    <citation type="journal article" date="2019" name="Database">
        <title>The radish genome database (RadishGD): an integrated information resource for radish genomics.</title>
        <authorList>
            <person name="Yu H.J."/>
            <person name="Baek S."/>
            <person name="Lee Y.J."/>
            <person name="Cho A."/>
            <person name="Mun J.H."/>
        </authorList>
    </citation>
    <scope>NUCLEOTIDE SEQUENCE [LARGE SCALE GENOMIC DNA]</scope>
    <source>
        <strain evidence="2">cv. WK10039</strain>
    </source>
</reference>
<dbReference type="Proteomes" id="UP000504610">
    <property type="component" value="Chromosome 7"/>
</dbReference>
<gene>
    <name evidence="3" type="primary">LOC130497719</name>
</gene>
<dbReference type="KEGG" id="rsz:130497719"/>
<name>A0A9W3C5J1_RAPSA</name>
<protein>
    <submittedName>
        <fullName evidence="3">Nucleolar complex-associated protein 3-like</fullName>
    </submittedName>
</protein>
<dbReference type="GeneID" id="130497719"/>
<dbReference type="GO" id="GO:0006270">
    <property type="term" value="P:DNA replication initiation"/>
    <property type="evidence" value="ECO:0007669"/>
    <property type="project" value="TreeGrafter"/>
</dbReference>
<dbReference type="RefSeq" id="XP_056846743.1">
    <property type="nucleotide sequence ID" value="XM_056990763.1"/>
</dbReference>
<dbReference type="OrthoDB" id="10263597at2759"/>
<reference evidence="3" key="2">
    <citation type="submission" date="2025-08" db="UniProtKB">
        <authorList>
            <consortium name="RefSeq"/>
        </authorList>
    </citation>
    <scope>IDENTIFICATION</scope>
    <source>
        <tissue evidence="3">Leaf</tissue>
    </source>
</reference>
<organism evidence="2 3">
    <name type="scientific">Raphanus sativus</name>
    <name type="common">Radish</name>
    <name type="synonym">Raphanus raphanistrum var. sativus</name>
    <dbReference type="NCBI Taxonomy" id="3726"/>
    <lineage>
        <taxon>Eukaryota</taxon>
        <taxon>Viridiplantae</taxon>
        <taxon>Streptophyta</taxon>
        <taxon>Embryophyta</taxon>
        <taxon>Tracheophyta</taxon>
        <taxon>Spermatophyta</taxon>
        <taxon>Magnoliopsida</taxon>
        <taxon>eudicotyledons</taxon>
        <taxon>Gunneridae</taxon>
        <taxon>Pentapetalae</taxon>
        <taxon>rosids</taxon>
        <taxon>malvids</taxon>
        <taxon>Brassicales</taxon>
        <taxon>Brassicaceae</taxon>
        <taxon>Brassiceae</taxon>
        <taxon>Raphanus</taxon>
    </lineage>
</organism>
<proteinExistence type="predicted"/>
<dbReference type="InterPro" id="IPR016903">
    <property type="entry name" value="Nucleolar_cplx-assoc_3"/>
</dbReference>
<feature type="region of interest" description="Disordered" evidence="1">
    <location>
        <begin position="1"/>
        <end position="26"/>
    </location>
</feature>
<dbReference type="GO" id="GO:0005730">
    <property type="term" value="C:nucleolus"/>
    <property type="evidence" value="ECO:0007669"/>
    <property type="project" value="TreeGrafter"/>
</dbReference>
<dbReference type="GO" id="GO:0003682">
    <property type="term" value="F:chromatin binding"/>
    <property type="evidence" value="ECO:0007669"/>
    <property type="project" value="TreeGrafter"/>
</dbReference>
<sequence length="154" mass="18331">MSIRFDEDIGKRDREDANERKETKREMLSKIRDEVTADYKGATYEPDAIERRKMQTETLSAVFETFFHILRRRHNVESWWLGWLGQQLDLDYIEDLFKKKNRVLSEKENLLPQDKSSQHCPDQKSLSTLSFSITKAPDLQRPFDLEVFTATRRC</sequence>
<dbReference type="AlphaFoldDB" id="A0A9W3C5J1"/>